<reference evidence="8" key="1">
    <citation type="submission" date="2018-03" db="EMBL/GenBank/DDBJ databases">
        <title>The relapsing fever spirochete Borrelia turicatae persists in the highly oxidative environment of its soft-bodied tick vector.</title>
        <authorList>
            <person name="Bourret T.J."/>
            <person name="Boyle W.K."/>
            <person name="Valenzuela J.G."/>
            <person name="Oliveira F."/>
            <person name="Lopez J.E."/>
        </authorList>
    </citation>
    <scope>NUCLEOTIDE SEQUENCE</scope>
    <source>
        <strain evidence="8">Kansas strain/isolate</strain>
        <tissue evidence="8">Salivary glands</tissue>
    </source>
</reference>
<dbReference type="PANTHER" id="PTHR21236:SF2">
    <property type="entry name" value="PROTEIN YIPF"/>
    <property type="match status" value="1"/>
</dbReference>
<feature type="transmembrane region" description="Helical" evidence="6">
    <location>
        <begin position="130"/>
        <end position="147"/>
    </location>
</feature>
<dbReference type="KEGG" id="oti:135400625"/>
<name>A0A2R5LN33_9ACAR</name>
<dbReference type="GO" id="GO:0005802">
    <property type="term" value="C:trans-Golgi network"/>
    <property type="evidence" value="ECO:0007669"/>
    <property type="project" value="TreeGrafter"/>
</dbReference>
<proteinExistence type="inferred from homology"/>
<dbReference type="CTD" id="34696"/>
<evidence type="ECO:0000256" key="4">
    <source>
        <dbReference type="ARBA" id="ARBA00022989"/>
    </source>
</evidence>
<keyword evidence="5 6" id="KW-0472">Membrane</keyword>
<evidence type="ECO:0000259" key="7">
    <source>
        <dbReference type="Pfam" id="PF04893"/>
    </source>
</evidence>
<feature type="transmembrane region" description="Helical" evidence="6">
    <location>
        <begin position="154"/>
        <end position="174"/>
    </location>
</feature>
<feature type="transmembrane region" description="Helical" evidence="6">
    <location>
        <begin position="186"/>
        <end position="206"/>
    </location>
</feature>
<keyword evidence="3 6" id="KW-0812">Transmembrane</keyword>
<sequence length="260" mass="28032">MSNYNPNQDYYYDWSSQQHQQPYYDTPQQGFGSDPQFGTFDYSSQGPNSGYGDASAYIGGSSLYTGSILTPDSTIPPPYGDTNGIDDDFENEPPLLEELGINFDHIMQKTVAVLNPIKDPDAVILQETDLAGPLVFCMAFGGFLLLSGKVHFGYIYGIGVLGCIAMYSLLNLMSASGISVGCTVSVLGYCLLPMVVLSGLSILFSLKGSVGTFMALAVVVWCALSASKLFVTALAMDRQQPLVLYPCSLLYGVFALLTIF</sequence>
<dbReference type="GO" id="GO:0000139">
    <property type="term" value="C:Golgi membrane"/>
    <property type="evidence" value="ECO:0007669"/>
    <property type="project" value="UniProtKB-SubCell"/>
</dbReference>
<dbReference type="GO" id="GO:0006888">
    <property type="term" value="P:endoplasmic reticulum to Golgi vesicle-mediated transport"/>
    <property type="evidence" value="ECO:0007669"/>
    <property type="project" value="InterPro"/>
</dbReference>
<organism evidence="8">
    <name type="scientific">Ornithodoros turicata</name>
    <dbReference type="NCBI Taxonomy" id="34597"/>
    <lineage>
        <taxon>Eukaryota</taxon>
        <taxon>Metazoa</taxon>
        <taxon>Ecdysozoa</taxon>
        <taxon>Arthropoda</taxon>
        <taxon>Chelicerata</taxon>
        <taxon>Arachnida</taxon>
        <taxon>Acari</taxon>
        <taxon>Parasitiformes</taxon>
        <taxon>Ixodida</taxon>
        <taxon>Ixodoidea</taxon>
        <taxon>Argasidae</taxon>
        <taxon>Ornithodorinae</taxon>
        <taxon>Ornithodoros</taxon>
    </lineage>
</organism>
<evidence type="ECO:0000256" key="2">
    <source>
        <dbReference type="ARBA" id="ARBA00010596"/>
    </source>
</evidence>
<dbReference type="Pfam" id="PF04893">
    <property type="entry name" value="Yip1"/>
    <property type="match status" value="1"/>
</dbReference>
<comment type="similarity">
    <text evidence="2 6">Belongs to the YIP1 family.</text>
</comment>
<feature type="transmembrane region" description="Helical" evidence="6">
    <location>
        <begin position="242"/>
        <end position="259"/>
    </location>
</feature>
<accession>A0A2R5LN33</accession>
<feature type="transmembrane region" description="Helical" evidence="6">
    <location>
        <begin position="213"/>
        <end position="236"/>
    </location>
</feature>
<dbReference type="AlphaFoldDB" id="A0A2R5LN33"/>
<dbReference type="RefSeq" id="XP_064488526.1">
    <property type="nucleotide sequence ID" value="XM_064632456.1"/>
</dbReference>
<feature type="domain" description="Yip1" evidence="7">
    <location>
        <begin position="124"/>
        <end position="257"/>
    </location>
</feature>
<dbReference type="GO" id="GO:0048280">
    <property type="term" value="P:vesicle fusion with Golgi apparatus"/>
    <property type="evidence" value="ECO:0007669"/>
    <property type="project" value="TreeGrafter"/>
</dbReference>
<keyword evidence="4 6" id="KW-1133">Transmembrane helix</keyword>
<protein>
    <recommendedName>
        <fullName evidence="6">Protein YIPF</fullName>
    </recommendedName>
</protein>
<dbReference type="InterPro" id="IPR045231">
    <property type="entry name" value="Yip1/4-like"/>
</dbReference>
<evidence type="ECO:0000256" key="3">
    <source>
        <dbReference type="ARBA" id="ARBA00022692"/>
    </source>
</evidence>
<dbReference type="InterPro" id="IPR006977">
    <property type="entry name" value="Yip1_dom"/>
</dbReference>
<evidence type="ECO:0000256" key="6">
    <source>
        <dbReference type="RuleBase" id="RU361264"/>
    </source>
</evidence>
<dbReference type="EMBL" id="GGLE01006817">
    <property type="protein sequence ID" value="MBY10943.1"/>
    <property type="molecule type" value="Transcribed_RNA"/>
</dbReference>
<dbReference type="GeneID" id="135400625"/>
<evidence type="ECO:0000256" key="1">
    <source>
        <dbReference type="ARBA" id="ARBA00004141"/>
    </source>
</evidence>
<evidence type="ECO:0000313" key="8">
    <source>
        <dbReference type="EMBL" id="MBY10943.1"/>
    </source>
</evidence>
<evidence type="ECO:0000256" key="5">
    <source>
        <dbReference type="ARBA" id="ARBA00023136"/>
    </source>
</evidence>
<comment type="subcellular location">
    <subcellularLocation>
        <location evidence="6">Golgi apparatus membrane</location>
        <topology evidence="6">Multi-pass membrane protein</topology>
    </subcellularLocation>
    <subcellularLocation>
        <location evidence="1">Membrane</location>
        <topology evidence="1">Multi-pass membrane protein</topology>
    </subcellularLocation>
</comment>
<dbReference type="PANTHER" id="PTHR21236">
    <property type="entry name" value="GOLGI MEMBRANE PROTEIN YIP1"/>
    <property type="match status" value="1"/>
</dbReference>